<keyword evidence="2" id="KW-0808">Transferase</keyword>
<accession>A0A0C9WHC2</accession>
<dbReference type="Proteomes" id="UP000054477">
    <property type="component" value="Unassembled WGS sequence"/>
</dbReference>
<protein>
    <recommendedName>
        <fullName evidence="4">Alpha-type protein kinase domain-containing protein</fullName>
    </recommendedName>
</protein>
<organism evidence="5 6">
    <name type="scientific">Laccaria amethystina LaAM-08-1</name>
    <dbReference type="NCBI Taxonomy" id="1095629"/>
    <lineage>
        <taxon>Eukaryota</taxon>
        <taxon>Fungi</taxon>
        <taxon>Dikarya</taxon>
        <taxon>Basidiomycota</taxon>
        <taxon>Agaricomycotina</taxon>
        <taxon>Agaricomycetes</taxon>
        <taxon>Agaricomycetidae</taxon>
        <taxon>Agaricales</taxon>
        <taxon>Agaricineae</taxon>
        <taxon>Hydnangiaceae</taxon>
        <taxon>Laccaria</taxon>
    </lineage>
</organism>
<dbReference type="EMBL" id="KN839081">
    <property type="protein sequence ID" value="KIJ90939.1"/>
    <property type="molecule type" value="Genomic_DNA"/>
</dbReference>
<dbReference type="Gene3D" id="3.20.200.10">
    <property type="entry name" value="MHCK/EF2 kinase"/>
    <property type="match status" value="1"/>
</dbReference>
<keyword evidence="3" id="KW-0418">Kinase</keyword>
<evidence type="ECO:0000256" key="1">
    <source>
        <dbReference type="ARBA" id="ARBA00022527"/>
    </source>
</evidence>
<evidence type="ECO:0000259" key="4">
    <source>
        <dbReference type="PROSITE" id="PS51158"/>
    </source>
</evidence>
<gene>
    <name evidence="5" type="ORF">K443DRAFT_14813</name>
</gene>
<reference evidence="6" key="2">
    <citation type="submission" date="2015-01" db="EMBL/GenBank/DDBJ databases">
        <title>Evolutionary Origins and Diversification of the Mycorrhizal Mutualists.</title>
        <authorList>
            <consortium name="DOE Joint Genome Institute"/>
            <consortium name="Mycorrhizal Genomics Consortium"/>
            <person name="Kohler A."/>
            <person name="Kuo A."/>
            <person name="Nagy L.G."/>
            <person name="Floudas D."/>
            <person name="Copeland A."/>
            <person name="Barry K.W."/>
            <person name="Cichocki N."/>
            <person name="Veneault-Fourrey C."/>
            <person name="LaButti K."/>
            <person name="Lindquist E.A."/>
            <person name="Lipzen A."/>
            <person name="Lundell T."/>
            <person name="Morin E."/>
            <person name="Murat C."/>
            <person name="Riley R."/>
            <person name="Ohm R."/>
            <person name="Sun H."/>
            <person name="Tunlid A."/>
            <person name="Henrissat B."/>
            <person name="Grigoriev I.V."/>
            <person name="Hibbett D.S."/>
            <person name="Martin F."/>
        </authorList>
    </citation>
    <scope>NUCLEOTIDE SEQUENCE [LARGE SCALE GENOMIC DNA]</scope>
    <source>
        <strain evidence="6">LaAM-08-1</strain>
    </source>
</reference>
<dbReference type="GO" id="GO:0005524">
    <property type="term" value="F:ATP binding"/>
    <property type="evidence" value="ECO:0007669"/>
    <property type="project" value="InterPro"/>
</dbReference>
<dbReference type="SUPFAM" id="SSF56112">
    <property type="entry name" value="Protein kinase-like (PK-like)"/>
    <property type="match status" value="1"/>
</dbReference>
<evidence type="ECO:0000256" key="3">
    <source>
        <dbReference type="ARBA" id="ARBA00022777"/>
    </source>
</evidence>
<feature type="domain" description="Alpha-type protein kinase" evidence="4">
    <location>
        <begin position="1"/>
        <end position="60"/>
    </location>
</feature>
<dbReference type="OrthoDB" id="2915404at2759"/>
<keyword evidence="6" id="KW-1185">Reference proteome</keyword>
<name>A0A0C9WHC2_9AGAR</name>
<sequence length="76" mass="8511">MTICGVNTLVLFDPMSHSKQSYVAILWDSGIGDHGPDRIETFTTQHHCNDIYCGLKLTSPLEEEKKASDNEDVNED</sequence>
<evidence type="ECO:0000313" key="5">
    <source>
        <dbReference type="EMBL" id="KIJ90939.1"/>
    </source>
</evidence>
<evidence type="ECO:0000313" key="6">
    <source>
        <dbReference type="Proteomes" id="UP000054477"/>
    </source>
</evidence>
<evidence type="ECO:0000256" key="2">
    <source>
        <dbReference type="ARBA" id="ARBA00022679"/>
    </source>
</evidence>
<proteinExistence type="predicted"/>
<dbReference type="HOGENOM" id="CLU_2654888_0_0_1"/>
<reference evidence="5 6" key="1">
    <citation type="submission" date="2014-04" db="EMBL/GenBank/DDBJ databases">
        <authorList>
            <consortium name="DOE Joint Genome Institute"/>
            <person name="Kuo A."/>
            <person name="Kohler A."/>
            <person name="Nagy L.G."/>
            <person name="Floudas D."/>
            <person name="Copeland A."/>
            <person name="Barry K.W."/>
            <person name="Cichocki N."/>
            <person name="Veneault-Fourrey C."/>
            <person name="LaButti K."/>
            <person name="Lindquist E.A."/>
            <person name="Lipzen A."/>
            <person name="Lundell T."/>
            <person name="Morin E."/>
            <person name="Murat C."/>
            <person name="Sun H."/>
            <person name="Tunlid A."/>
            <person name="Henrissat B."/>
            <person name="Grigoriev I.V."/>
            <person name="Hibbett D.S."/>
            <person name="Martin F."/>
            <person name="Nordberg H.P."/>
            <person name="Cantor M.N."/>
            <person name="Hua S.X."/>
        </authorList>
    </citation>
    <scope>NUCLEOTIDE SEQUENCE [LARGE SCALE GENOMIC DNA]</scope>
    <source>
        <strain evidence="5 6">LaAM-08-1</strain>
    </source>
</reference>
<dbReference type="Pfam" id="PF02816">
    <property type="entry name" value="Alpha_kinase"/>
    <property type="match status" value="1"/>
</dbReference>
<dbReference type="AlphaFoldDB" id="A0A0C9WHC2"/>
<dbReference type="InterPro" id="IPR004166">
    <property type="entry name" value="a-kinase_dom"/>
</dbReference>
<dbReference type="GO" id="GO:0004674">
    <property type="term" value="F:protein serine/threonine kinase activity"/>
    <property type="evidence" value="ECO:0007669"/>
    <property type="project" value="UniProtKB-KW"/>
</dbReference>
<dbReference type="InterPro" id="IPR011009">
    <property type="entry name" value="Kinase-like_dom_sf"/>
</dbReference>
<keyword evidence="1" id="KW-0723">Serine/threonine-protein kinase</keyword>
<dbReference type="PROSITE" id="PS51158">
    <property type="entry name" value="ALPHA_KINASE"/>
    <property type="match status" value="1"/>
</dbReference>